<name>A0A8J8CB26_9ARCH</name>
<dbReference type="EMBL" id="JAGVSJ010000012">
    <property type="protein sequence ID" value="MBX8632008.1"/>
    <property type="molecule type" value="Genomic_DNA"/>
</dbReference>
<sequence length="599" mass="68838">MEKGSNTAEIQYTVDARDHRLNNLRVEMLFRPPRGRVELCMPVWTPGAYRVEDFAKHIVEIDAFNSAGRRIALEKSDKSSWVLNADGRDITVKYRVHAHTITVHHSFFDDTHLTINGASVFLYARGMESQPATVRLIPHDGWNVVSTGLRHTEDKWTFRAENYDTLVDSPIEAGNHESIHFKCMEKDHEIAIYGSSTIDTRKFASDVEKIVRAQISIMKNVPYERYVFIYDLLPGASGGLEHLNSTHCLADPFSFRIREEYIAKLSTISHEFFHLWNVKRLRPVPLGPFDYSKEVYTKLLWFSEGFTSYYTYIALRKARIQTPAEFMRSNARTAEIFLQTPGRNYQSAEESSFDTWIKFYRPDENTVNSVISYYTKGQLIGMLLDIHIIDRTGGRRRLDDVMRLLYRKTYGEGKGFTEEDFIESLSEVCDGDGKTLYRKLVASRGDLPLARYLALAGLEMKWHSERKAACLGIRMSENSPEIVDSVIEGMGAAEAGVLPGDEIIAVNGMRAKARELKNRIAEFSPGENIRLTVSRHGLMKDIEVKASEKPGQLRFVQNQKAGERQRRNYEKWSYSRWKEGLDYDKVRDPASHLKRNEML</sequence>
<evidence type="ECO:0000313" key="2">
    <source>
        <dbReference type="EMBL" id="MBX8632008.1"/>
    </source>
</evidence>
<dbReference type="Pfam" id="PF13180">
    <property type="entry name" value="PDZ_2"/>
    <property type="match status" value="1"/>
</dbReference>
<dbReference type="SMART" id="SM00228">
    <property type="entry name" value="PDZ"/>
    <property type="match status" value="1"/>
</dbReference>
<dbReference type="InterPro" id="IPR001478">
    <property type="entry name" value="PDZ"/>
</dbReference>
<protein>
    <submittedName>
        <fullName evidence="2">M61 family metallopeptidase</fullName>
    </submittedName>
</protein>
<dbReference type="Pfam" id="PF17899">
    <property type="entry name" value="Peptidase_M61_N"/>
    <property type="match status" value="1"/>
</dbReference>
<dbReference type="InterPro" id="IPR027268">
    <property type="entry name" value="Peptidase_M4/M1_CTD_sf"/>
</dbReference>
<organism evidence="2 3">
    <name type="scientific">Candidatus Sysuiplasma superficiale</name>
    <dbReference type="NCBI Taxonomy" id="2823368"/>
    <lineage>
        <taxon>Archaea</taxon>
        <taxon>Methanobacteriati</taxon>
        <taxon>Thermoplasmatota</taxon>
        <taxon>Thermoplasmata</taxon>
        <taxon>Candidatus Sysuiplasmatales</taxon>
        <taxon>Candidatus Sysuiplasmataceae</taxon>
        <taxon>Candidatus Sysuiplasma</taxon>
    </lineage>
</organism>
<dbReference type="PIRSF" id="PIRSF016493">
    <property type="entry name" value="Glycyl_aminpptds"/>
    <property type="match status" value="1"/>
</dbReference>
<feature type="domain" description="PDZ" evidence="1">
    <location>
        <begin position="459"/>
        <end position="508"/>
    </location>
</feature>
<dbReference type="SUPFAM" id="SSF55486">
    <property type="entry name" value="Metalloproteases ('zincins'), catalytic domain"/>
    <property type="match status" value="1"/>
</dbReference>
<dbReference type="Pfam" id="PF05299">
    <property type="entry name" value="Peptidase_M61"/>
    <property type="match status" value="1"/>
</dbReference>
<dbReference type="Gene3D" id="2.60.40.3650">
    <property type="match status" value="1"/>
</dbReference>
<dbReference type="SUPFAM" id="SSF50156">
    <property type="entry name" value="PDZ domain-like"/>
    <property type="match status" value="1"/>
</dbReference>
<dbReference type="InterPro" id="IPR024191">
    <property type="entry name" value="Peptidase_M61"/>
</dbReference>
<evidence type="ECO:0000259" key="1">
    <source>
        <dbReference type="PROSITE" id="PS50106"/>
    </source>
</evidence>
<dbReference type="AlphaFoldDB" id="A0A8J8CB26"/>
<evidence type="ECO:0000313" key="3">
    <source>
        <dbReference type="Proteomes" id="UP000716004"/>
    </source>
</evidence>
<reference evidence="2" key="1">
    <citation type="submission" date="2021-04" db="EMBL/GenBank/DDBJ databases">
        <title>Genomic insights into ecological role and evolution of a novel Thermoplasmata order Candidatus Sysuiplasmatales.</title>
        <authorList>
            <person name="Yuan Y."/>
        </authorList>
    </citation>
    <scope>NUCLEOTIDE SEQUENCE</scope>
    <source>
        <strain evidence="2">YP2-bin.285</strain>
    </source>
</reference>
<dbReference type="InterPro" id="IPR036034">
    <property type="entry name" value="PDZ_sf"/>
</dbReference>
<dbReference type="PROSITE" id="PS50106">
    <property type="entry name" value="PDZ"/>
    <property type="match status" value="1"/>
</dbReference>
<gene>
    <name evidence="2" type="ORF">J9259_05770</name>
</gene>
<dbReference type="Gene3D" id="2.30.42.10">
    <property type="match status" value="1"/>
</dbReference>
<dbReference type="InterPro" id="IPR007963">
    <property type="entry name" value="Peptidase_M61_catalytic"/>
</dbReference>
<dbReference type="Proteomes" id="UP000716004">
    <property type="component" value="Unassembled WGS sequence"/>
</dbReference>
<accession>A0A8J8CB26</accession>
<dbReference type="InterPro" id="IPR040756">
    <property type="entry name" value="Peptidase_M61_N"/>
</dbReference>
<comment type="caution">
    <text evidence="2">The sequence shown here is derived from an EMBL/GenBank/DDBJ whole genome shotgun (WGS) entry which is preliminary data.</text>
</comment>
<proteinExistence type="predicted"/>
<dbReference type="Gene3D" id="1.10.390.10">
    <property type="entry name" value="Neutral Protease Domain 2"/>
    <property type="match status" value="1"/>
</dbReference>